<feature type="compositionally biased region" description="Basic and acidic residues" evidence="1">
    <location>
        <begin position="464"/>
        <end position="498"/>
    </location>
</feature>
<feature type="compositionally biased region" description="Basic and acidic residues" evidence="1">
    <location>
        <begin position="512"/>
        <end position="527"/>
    </location>
</feature>
<feature type="compositionally biased region" description="Low complexity" evidence="1">
    <location>
        <begin position="1762"/>
        <end position="1775"/>
    </location>
</feature>
<feature type="region of interest" description="Disordered" evidence="1">
    <location>
        <begin position="1641"/>
        <end position="1902"/>
    </location>
</feature>
<dbReference type="PANTHER" id="PTHR23185">
    <property type="entry name" value="PROTEIN VIRILIZER HOMOLOG"/>
    <property type="match status" value="1"/>
</dbReference>
<dbReference type="EMBL" id="JALJOS010000014">
    <property type="protein sequence ID" value="KAK9831026.1"/>
    <property type="molecule type" value="Genomic_DNA"/>
</dbReference>
<evidence type="ECO:0000256" key="1">
    <source>
        <dbReference type="SAM" id="MobiDB-lite"/>
    </source>
</evidence>
<name>A0AAW1RCK2_9CHLO</name>
<dbReference type="PANTHER" id="PTHR23185:SF0">
    <property type="entry name" value="PROTEIN VIRILIZER HOMOLOG"/>
    <property type="match status" value="1"/>
</dbReference>
<sequence>MLRSFWTTSKRRSVSPTQSAYQESRLETTKAVRFEVTPTDTIIIRGRFQTLPLAIYGWTLPPAPGQRLALLPTVESIAPAAAQPPIYAAPPQKAQPGLVLSDLPRPAIQALQKVLPHWKTVGASYRKMQRAGPMPAEALDALLKLTDTSKRTGMETAGGVKDEPENWLANGMDFGDSKDPAASVVMDSQDIGTAAAEMAAAWCGLLTSEVAPRVALDCSVAGLATATLVCACPRFALTFIEKGGVPGLTSILAMYRAPPFALRLAIAALASLVASCGASGCEAVLEWNNLDTAADEEMTEAAAAELDGEAAEQPLAEAADAQANAVADETAMTSQVKEEAADMDEDVLPDVKPDSEDATETQLDDMPTPERLSPQHQEEDDVAAPASPEARDDQNGVKRKARDHDDAERDSKRRTQDNDQVSDRGKVRDRDTRDSRGRSRDQERKHKSGDTDQDRHSSQGPDPKSGDKHSSRKDASNGRPSEDELGRGSRRSASRDQTDATSPSRDRRRRSREPSGRKERRSSDRRAASQGPDGTSDRTRLKKEDSDSDASSNGDDSVAAPEPATVGCYEQLTRIMLTNMPSKVLETGTSLLHRLQFYELAARFLVAGSQLLDLPQMEDPVQMRDASAMVSEASSALISLAEALSEPWAACEPSQAAIPSVGAATGGWLAELQPPSIDGWALELMAGRQVLPVLAAVLHVPVLYIIGLEQSGSLDSQASAFQAQFSQPLVTGTKQLLAVLTSRPAGLHFLLHHAAAATAIVGALDATNAHMEMGDTQRASKAPPRKGASVEVAGCLATVLTASHALRGLSNPDLEETPGLATLQGLVELLADESKRAAVVDTLVCTQGVLPALARLMEAPMQASKSEAGAAPVARSDSLFAVRLIAEVVRERHASIIQHWLALAPRISTAASAGLAASGGSSAGYDTTRSELTEIKARAEAAAVLGEKGPAGLVSLLDGLLPVLVKPAATTAPGGQAGAKSPKNVEVEPCLALLGSVERIGKLTGALDALHLVLTEHPSPAALLAIGEANGLQVLERALRCCTIGVAASTTDGHWVAFAGEAIDVMVFGITRQNVCQALCSATLTMSALLQQLRPLTPELSSTACLDALLMVHAAMSSCPEALATLRGQPPSQAQLPCLQARQAAAAALKCWVDREDWQPTLLPTIFSSGSHALFSAPLISAQAPMDNFTAVCLLGDLFPAEWPPAGGLRRGTTHHPAPTEMRNRVAFAKSIEPATVLFRQLIKEAANSESRIMRCGLVRLCARASGLGGGMGMFLAGPLVEELKEEVASSSPLDSRRMLELLVPLVYRPAMKAAFLDLKVAGMLARLLNRLVPMVADSTEAGQLCTMAMEVITILFNPEVCLNPSATGHHRICDECPSTAEAATLMALLMASLPRMGPNAHLAKRVLKGLAAHVPGRLALRHAAAKWQAQLAQQQGAPAPPGQANKEALEWAATQLWQMGEQRGGDSGMQGVCTEVAGILEEVANHQEEEESPDSPAPASAPARFSAAVKSAMVAARAAGLNPSAAQCRSELSESSSAAALIYDSATRMFWRNMQARATSSNVPPLGRTPVQWEVPEEVKLGPPSSYLGPGLAPRKHPRTAALDSMLPSAAAGAAVVKTAEPTKPGNSMLADMPGADLPPVIAPARAGRMGRGRGGAGSSRPASVHVDDFEGKGMPQLKSAVAAKTPTPPKQPPPPAHPPMPTHPAPPVAKPAPPPGNPPASPAPVSTPKGAVASESTIVSRAGKPAMNRPMGVKPVIMRSSSATALQSASSGSTPKAATGVMPSPSAGPRPPAAVRPPARLGPAAPGPKPAAIPSTPSAHPPPSKLAVTPITGGAAGIKPSPGSTGGTNLKWQRTAPGPAAAQPGPSQPVSGSSAPTAEASAATAQGAAQAALDASDRGESAQNIVSALANKEAIMALLQDKVKLANLLQKNPVLMQTLKARLSNMGK</sequence>
<proteinExistence type="predicted"/>
<accession>A0AAW1RCK2</accession>
<dbReference type="Proteomes" id="UP001438707">
    <property type="component" value="Unassembled WGS sequence"/>
</dbReference>
<evidence type="ECO:0000313" key="2">
    <source>
        <dbReference type="EMBL" id="KAK9831026.1"/>
    </source>
</evidence>
<dbReference type="InterPro" id="IPR026736">
    <property type="entry name" value="Virilizer"/>
</dbReference>
<keyword evidence="3" id="KW-1185">Reference proteome</keyword>
<feature type="compositionally biased region" description="Low complexity" evidence="1">
    <location>
        <begin position="1858"/>
        <end position="1896"/>
    </location>
</feature>
<dbReference type="GO" id="GO:0003723">
    <property type="term" value="F:RNA binding"/>
    <property type="evidence" value="ECO:0007669"/>
    <property type="project" value="TreeGrafter"/>
</dbReference>
<feature type="compositionally biased region" description="Pro residues" evidence="1">
    <location>
        <begin position="1788"/>
        <end position="1797"/>
    </location>
</feature>
<feature type="compositionally biased region" description="Basic and acidic residues" evidence="1">
    <location>
        <begin position="535"/>
        <end position="545"/>
    </location>
</feature>
<reference evidence="2 3" key="1">
    <citation type="journal article" date="2024" name="Nat. Commun.">
        <title>Phylogenomics reveals the evolutionary origins of lichenization in chlorophyte algae.</title>
        <authorList>
            <person name="Puginier C."/>
            <person name="Libourel C."/>
            <person name="Otte J."/>
            <person name="Skaloud P."/>
            <person name="Haon M."/>
            <person name="Grisel S."/>
            <person name="Petersen M."/>
            <person name="Berrin J.G."/>
            <person name="Delaux P.M."/>
            <person name="Dal Grande F."/>
            <person name="Keller J."/>
        </authorList>
    </citation>
    <scope>NUCLEOTIDE SEQUENCE [LARGE SCALE GENOMIC DNA]</scope>
    <source>
        <strain evidence="2 3">SAG 2145</strain>
    </source>
</reference>
<feature type="compositionally biased region" description="Low complexity" evidence="1">
    <location>
        <begin position="322"/>
        <end position="331"/>
    </location>
</feature>
<feature type="region of interest" description="Disordered" evidence="1">
    <location>
        <begin position="322"/>
        <end position="563"/>
    </location>
</feature>
<feature type="compositionally biased region" description="Pro residues" evidence="1">
    <location>
        <begin position="1688"/>
        <end position="1724"/>
    </location>
</feature>
<organism evidence="2 3">
    <name type="scientific">Apatococcus lobatus</name>
    <dbReference type="NCBI Taxonomy" id="904363"/>
    <lineage>
        <taxon>Eukaryota</taxon>
        <taxon>Viridiplantae</taxon>
        <taxon>Chlorophyta</taxon>
        <taxon>core chlorophytes</taxon>
        <taxon>Trebouxiophyceae</taxon>
        <taxon>Chlorellales</taxon>
        <taxon>Chlorellaceae</taxon>
        <taxon>Apatococcus</taxon>
    </lineage>
</organism>
<dbReference type="GO" id="GO:0036396">
    <property type="term" value="C:RNA N6-methyladenosine methyltransferase complex"/>
    <property type="evidence" value="ECO:0007669"/>
    <property type="project" value="TreeGrafter"/>
</dbReference>
<gene>
    <name evidence="2" type="ORF">WJX74_000514</name>
</gene>
<protein>
    <submittedName>
        <fullName evidence="2">Uncharacterized protein</fullName>
    </submittedName>
</protein>
<evidence type="ECO:0000313" key="3">
    <source>
        <dbReference type="Proteomes" id="UP001438707"/>
    </source>
</evidence>
<comment type="caution">
    <text evidence="2">The sequence shown here is derived from an EMBL/GenBank/DDBJ whole genome shotgun (WGS) entry which is preliminary data.</text>
</comment>
<feature type="compositionally biased region" description="Basic and acidic residues" evidence="1">
    <location>
        <begin position="389"/>
        <end position="457"/>
    </location>
</feature>